<accession>A0A6A5Z104</accession>
<comment type="subcellular location">
    <subcellularLocation>
        <location evidence="1">Membrane</location>
        <topology evidence="1">Multi-pass membrane protein</topology>
    </subcellularLocation>
</comment>
<evidence type="ECO:0000256" key="3">
    <source>
        <dbReference type="ARBA" id="ARBA00022989"/>
    </source>
</evidence>
<feature type="transmembrane region" description="Helical" evidence="5">
    <location>
        <begin position="574"/>
        <end position="597"/>
    </location>
</feature>
<evidence type="ECO:0000256" key="4">
    <source>
        <dbReference type="ARBA" id="ARBA00023136"/>
    </source>
</evidence>
<keyword evidence="8" id="KW-1185">Reference proteome</keyword>
<proteinExistence type="predicted"/>
<dbReference type="PANTHER" id="PTHR23502">
    <property type="entry name" value="MAJOR FACILITATOR SUPERFAMILY"/>
    <property type="match status" value="1"/>
</dbReference>
<keyword evidence="4 5" id="KW-0472">Membrane</keyword>
<dbReference type="EMBL" id="ML977329">
    <property type="protein sequence ID" value="KAF2113139.1"/>
    <property type="molecule type" value="Genomic_DNA"/>
</dbReference>
<dbReference type="PANTHER" id="PTHR23502:SF26">
    <property type="entry name" value="MAJOR FACILITATOR SUPERFAMILY (MFS) PROFILE DOMAIN-CONTAINING PROTEIN"/>
    <property type="match status" value="1"/>
</dbReference>
<dbReference type="Pfam" id="PF07690">
    <property type="entry name" value="MFS_1"/>
    <property type="match status" value="1"/>
</dbReference>
<feature type="transmembrane region" description="Helical" evidence="5">
    <location>
        <begin position="476"/>
        <end position="495"/>
    </location>
</feature>
<evidence type="ECO:0000313" key="7">
    <source>
        <dbReference type="EMBL" id="KAF2113139.1"/>
    </source>
</evidence>
<feature type="transmembrane region" description="Helical" evidence="5">
    <location>
        <begin position="414"/>
        <end position="437"/>
    </location>
</feature>
<dbReference type="Proteomes" id="UP000799770">
    <property type="component" value="Unassembled WGS sequence"/>
</dbReference>
<feature type="transmembrane region" description="Helical" evidence="5">
    <location>
        <begin position="379"/>
        <end position="402"/>
    </location>
</feature>
<dbReference type="InterPro" id="IPR011701">
    <property type="entry name" value="MFS"/>
</dbReference>
<feature type="domain" description="Major facilitator superfamily (MFS) profile" evidence="6">
    <location>
        <begin position="141"/>
        <end position="599"/>
    </location>
</feature>
<keyword evidence="2 5" id="KW-0812">Transmembrane</keyword>
<dbReference type="OrthoDB" id="440553at2759"/>
<evidence type="ECO:0000313" key="8">
    <source>
        <dbReference type="Proteomes" id="UP000799770"/>
    </source>
</evidence>
<dbReference type="GO" id="GO:0005886">
    <property type="term" value="C:plasma membrane"/>
    <property type="evidence" value="ECO:0007669"/>
    <property type="project" value="TreeGrafter"/>
</dbReference>
<feature type="transmembrane region" description="Helical" evidence="5">
    <location>
        <begin position="207"/>
        <end position="234"/>
    </location>
</feature>
<evidence type="ECO:0000256" key="2">
    <source>
        <dbReference type="ARBA" id="ARBA00022692"/>
    </source>
</evidence>
<evidence type="ECO:0000256" key="1">
    <source>
        <dbReference type="ARBA" id="ARBA00004141"/>
    </source>
</evidence>
<dbReference type="InterPro" id="IPR020846">
    <property type="entry name" value="MFS_dom"/>
</dbReference>
<feature type="transmembrane region" description="Helical" evidence="5">
    <location>
        <begin position="507"/>
        <end position="529"/>
    </location>
</feature>
<keyword evidence="3 5" id="KW-1133">Transmembrane helix</keyword>
<feature type="transmembrane region" description="Helical" evidence="5">
    <location>
        <begin position="172"/>
        <end position="195"/>
    </location>
</feature>
<feature type="transmembrane region" description="Helical" evidence="5">
    <location>
        <begin position="139"/>
        <end position="160"/>
    </location>
</feature>
<gene>
    <name evidence="7" type="ORF">BDV96DRAFT_524495</name>
</gene>
<evidence type="ECO:0000256" key="5">
    <source>
        <dbReference type="SAM" id="Phobius"/>
    </source>
</evidence>
<reference evidence="7" key="1">
    <citation type="journal article" date="2020" name="Stud. Mycol.">
        <title>101 Dothideomycetes genomes: a test case for predicting lifestyles and emergence of pathogens.</title>
        <authorList>
            <person name="Haridas S."/>
            <person name="Albert R."/>
            <person name="Binder M."/>
            <person name="Bloem J."/>
            <person name="Labutti K."/>
            <person name="Salamov A."/>
            <person name="Andreopoulos B."/>
            <person name="Baker S."/>
            <person name="Barry K."/>
            <person name="Bills G."/>
            <person name="Bluhm B."/>
            <person name="Cannon C."/>
            <person name="Castanera R."/>
            <person name="Culley D."/>
            <person name="Daum C."/>
            <person name="Ezra D."/>
            <person name="Gonzalez J."/>
            <person name="Henrissat B."/>
            <person name="Kuo A."/>
            <person name="Liang C."/>
            <person name="Lipzen A."/>
            <person name="Lutzoni F."/>
            <person name="Magnuson J."/>
            <person name="Mondo S."/>
            <person name="Nolan M."/>
            <person name="Ohm R."/>
            <person name="Pangilinan J."/>
            <person name="Park H.-J."/>
            <person name="Ramirez L."/>
            <person name="Alfaro M."/>
            <person name="Sun H."/>
            <person name="Tritt A."/>
            <person name="Yoshinaga Y."/>
            <person name="Zwiers L.-H."/>
            <person name="Turgeon B."/>
            <person name="Goodwin S."/>
            <person name="Spatafora J."/>
            <person name="Crous P."/>
            <person name="Grigoriev I."/>
        </authorList>
    </citation>
    <scope>NUCLEOTIDE SEQUENCE</scope>
    <source>
        <strain evidence="7">CBS 627.86</strain>
    </source>
</reference>
<name>A0A6A5Z104_9PLEO</name>
<dbReference type="AlphaFoldDB" id="A0A6A5Z104"/>
<evidence type="ECO:0000259" key="6">
    <source>
        <dbReference type="PROSITE" id="PS50850"/>
    </source>
</evidence>
<feature type="transmembrane region" description="Helical" evidence="5">
    <location>
        <begin position="296"/>
        <end position="315"/>
    </location>
</feature>
<dbReference type="InterPro" id="IPR036259">
    <property type="entry name" value="MFS_trans_sf"/>
</dbReference>
<dbReference type="SUPFAM" id="SSF103473">
    <property type="entry name" value="MFS general substrate transporter"/>
    <property type="match status" value="1"/>
</dbReference>
<feature type="transmembrane region" description="Helical" evidence="5">
    <location>
        <begin position="271"/>
        <end position="290"/>
    </location>
</feature>
<protein>
    <submittedName>
        <fullName evidence="7">Major facilitator superfamily transporter</fullName>
    </submittedName>
</protein>
<dbReference type="GO" id="GO:0022857">
    <property type="term" value="F:transmembrane transporter activity"/>
    <property type="evidence" value="ECO:0007669"/>
    <property type="project" value="InterPro"/>
</dbReference>
<organism evidence="7 8">
    <name type="scientific">Lophiotrema nucula</name>
    <dbReference type="NCBI Taxonomy" id="690887"/>
    <lineage>
        <taxon>Eukaryota</taxon>
        <taxon>Fungi</taxon>
        <taxon>Dikarya</taxon>
        <taxon>Ascomycota</taxon>
        <taxon>Pezizomycotina</taxon>
        <taxon>Dothideomycetes</taxon>
        <taxon>Pleosporomycetidae</taxon>
        <taxon>Pleosporales</taxon>
        <taxon>Lophiotremataceae</taxon>
        <taxon>Lophiotrema</taxon>
    </lineage>
</organism>
<dbReference type="Gene3D" id="1.20.1250.20">
    <property type="entry name" value="MFS general substrate transporter like domains"/>
    <property type="match status" value="1"/>
</dbReference>
<sequence>MSLYEESVRSSSWSLISRRLSRRFTTLEGWREIGLGVYAMSNNVRMFSIRHQFDPEQIRDNYPDTVLPVPAISLHFSKAQSERVVSVRLFDDPVQKPTGIFGGNMRFEKGQAVETIIPERQATPEPVIPYHVFSRRRKWLIVVIVSVTGLFPALAANIYLPTLDKVAQDLRISIEAVSLTITSYLAMQGIAALFLTPLADAVGRRPICILSMLMFLASNTVISFSPTFAILVVFRGIQGASVASTVSIGTGIIQDICHLSERDDFFSFYQGIRNFTVIAAPVIGGLFTQFLHFRSVFVFLLGLSIASFFSVLLFLPETLRSIAGNGSELLTDIYRPLVYIGDPALDARLRGSYVRTASRPRISVKNFFDPLRYLKEREIIFGLIFGSTIFAIWSMVTISTVAMFKAAFGLNELLLGFAFIPSGLGAIAGSTIIGNLLNRDFLAASSRYKAARSLPPSATLSRYPLPSDFPIEHTRLARVPLVTTIMVITLCFYGFTCDIPSLYHMRGWITVPLLLQFLIAATSNAAFAIHQTLISDLFPLNGASTAAVCQLVRCIFSAIGVGIVQLMIREVDAGPTFIALGLVVMVLVPLPVIQWYWGEDWRRARERKDFETNAAAEAEEKI</sequence>
<dbReference type="PROSITE" id="PS50850">
    <property type="entry name" value="MFS"/>
    <property type="match status" value="1"/>
</dbReference>